<organism evidence="10 11">
    <name type="scientific">Kistimonas scapharcae</name>
    <dbReference type="NCBI Taxonomy" id="1036133"/>
    <lineage>
        <taxon>Bacteria</taxon>
        <taxon>Pseudomonadati</taxon>
        <taxon>Pseudomonadota</taxon>
        <taxon>Gammaproteobacteria</taxon>
        <taxon>Oceanospirillales</taxon>
        <taxon>Endozoicomonadaceae</taxon>
        <taxon>Kistimonas</taxon>
    </lineage>
</organism>
<feature type="coiled-coil region" evidence="6">
    <location>
        <begin position="95"/>
        <end position="188"/>
    </location>
</feature>
<evidence type="ECO:0000256" key="6">
    <source>
        <dbReference type="SAM" id="Coils"/>
    </source>
</evidence>
<evidence type="ECO:0000256" key="7">
    <source>
        <dbReference type="SAM" id="Phobius"/>
    </source>
</evidence>
<dbReference type="InterPro" id="IPR016476">
    <property type="entry name" value="SH3_dom_pro"/>
</dbReference>
<evidence type="ECO:0000256" key="4">
    <source>
        <dbReference type="ARBA" id="ARBA00022989"/>
    </source>
</evidence>
<dbReference type="Pfam" id="PF08239">
    <property type="entry name" value="SH3_3"/>
    <property type="match status" value="1"/>
</dbReference>
<evidence type="ECO:0000259" key="9">
    <source>
        <dbReference type="PROSITE" id="PS51781"/>
    </source>
</evidence>
<evidence type="ECO:0000256" key="5">
    <source>
        <dbReference type="ARBA" id="ARBA00023136"/>
    </source>
</evidence>
<reference evidence="11" key="1">
    <citation type="journal article" date="2019" name="Int. J. Syst. Evol. Microbiol.">
        <title>The Global Catalogue of Microorganisms (GCM) 10K type strain sequencing project: providing services to taxonomists for standard genome sequencing and annotation.</title>
        <authorList>
            <consortium name="The Broad Institute Genomics Platform"/>
            <consortium name="The Broad Institute Genome Sequencing Center for Infectious Disease"/>
            <person name="Wu L."/>
            <person name="Ma J."/>
        </authorList>
    </citation>
    <scope>NUCLEOTIDE SEQUENCE [LARGE SCALE GENOMIC DNA]</scope>
    <source>
        <strain evidence="11">JCM 17805</strain>
    </source>
</reference>
<comment type="subcellular location">
    <subcellularLocation>
        <location evidence="1">Membrane</location>
        <topology evidence="1">Single-pass membrane protein</topology>
    </subcellularLocation>
</comment>
<evidence type="ECO:0000256" key="8">
    <source>
        <dbReference type="SAM" id="SignalP"/>
    </source>
</evidence>
<dbReference type="EMBL" id="BAABFL010000469">
    <property type="protein sequence ID" value="GAA4652090.1"/>
    <property type="molecule type" value="Genomic_DNA"/>
</dbReference>
<dbReference type="SMART" id="SM00287">
    <property type="entry name" value="SH3b"/>
    <property type="match status" value="1"/>
</dbReference>
<dbReference type="PROSITE" id="PS51781">
    <property type="entry name" value="SH3B"/>
    <property type="match status" value="1"/>
</dbReference>
<dbReference type="InterPro" id="IPR003646">
    <property type="entry name" value="SH3-like_bac-type"/>
</dbReference>
<name>A0ABP8V9Y5_9GAMM</name>
<evidence type="ECO:0000256" key="1">
    <source>
        <dbReference type="ARBA" id="ARBA00004167"/>
    </source>
</evidence>
<sequence>MKRLIPFLMAIMTASVVQAETRYISDTLYVPLRAGPGNEYRILHRGLKTGTALEVLEEASADNGEEYAKVRTRSGNEGYIPVQYLLKEEPAKDQLERAQKENGKLASQNTEYRKQLDAFEASNRELTDKLNDSTQKIRKLEQELTRIREVSANSLEIDSRNKTLVVNNEQLKAQLNTLQVENQQLSDSTQQRWYLYGALTLLIGVLLGLFGPLLKPKKKSSWI</sequence>
<evidence type="ECO:0000256" key="3">
    <source>
        <dbReference type="ARBA" id="ARBA00022729"/>
    </source>
</evidence>
<keyword evidence="3 8" id="KW-0732">Signal</keyword>
<feature type="transmembrane region" description="Helical" evidence="7">
    <location>
        <begin position="193"/>
        <end position="214"/>
    </location>
</feature>
<dbReference type="Gene3D" id="2.30.30.40">
    <property type="entry name" value="SH3 Domains"/>
    <property type="match status" value="1"/>
</dbReference>
<dbReference type="NCBIfam" id="TIGR04211">
    <property type="entry name" value="SH3_and_anchor"/>
    <property type="match status" value="1"/>
</dbReference>
<dbReference type="Proteomes" id="UP001500604">
    <property type="component" value="Unassembled WGS sequence"/>
</dbReference>
<feature type="chain" id="PRO_5046261927" description="SH3b domain-containing protein" evidence="8">
    <location>
        <begin position="20"/>
        <end position="223"/>
    </location>
</feature>
<feature type="signal peptide" evidence="8">
    <location>
        <begin position="1"/>
        <end position="19"/>
    </location>
</feature>
<evidence type="ECO:0000256" key="2">
    <source>
        <dbReference type="ARBA" id="ARBA00022692"/>
    </source>
</evidence>
<comment type="caution">
    <text evidence="10">The sequence shown here is derived from an EMBL/GenBank/DDBJ whole genome shotgun (WGS) entry which is preliminary data.</text>
</comment>
<proteinExistence type="predicted"/>
<keyword evidence="4 7" id="KW-1133">Transmembrane helix</keyword>
<keyword evidence="11" id="KW-1185">Reference proteome</keyword>
<accession>A0ABP8V9Y5</accession>
<feature type="domain" description="SH3b" evidence="9">
    <location>
        <begin position="19"/>
        <end position="89"/>
    </location>
</feature>
<evidence type="ECO:0000313" key="10">
    <source>
        <dbReference type="EMBL" id="GAA4652090.1"/>
    </source>
</evidence>
<evidence type="ECO:0000313" key="11">
    <source>
        <dbReference type="Proteomes" id="UP001500604"/>
    </source>
</evidence>
<keyword evidence="2 7" id="KW-0812">Transmembrane</keyword>
<dbReference type="RefSeq" id="WP_345198591.1">
    <property type="nucleotide sequence ID" value="NZ_BAABFL010000469.1"/>
</dbReference>
<keyword evidence="6" id="KW-0175">Coiled coil</keyword>
<gene>
    <name evidence="10" type="ORF">GCM10023116_43740</name>
</gene>
<keyword evidence="5 7" id="KW-0472">Membrane</keyword>
<protein>
    <recommendedName>
        <fullName evidence="9">SH3b domain-containing protein</fullName>
    </recommendedName>
</protein>